<dbReference type="AlphaFoldDB" id="A0A1H2UFG7"/>
<dbReference type="InterPro" id="IPR010323">
    <property type="entry name" value="DUF924"/>
</dbReference>
<evidence type="ECO:0000313" key="2">
    <source>
        <dbReference type="Proteomes" id="UP000183076"/>
    </source>
</evidence>
<gene>
    <name evidence="1" type="ORF">SAMN04488041_102486</name>
</gene>
<dbReference type="Proteomes" id="UP000183076">
    <property type="component" value="Unassembled WGS sequence"/>
</dbReference>
<dbReference type="GeneID" id="94021796"/>
<dbReference type="SUPFAM" id="SSF48452">
    <property type="entry name" value="TPR-like"/>
    <property type="match status" value="1"/>
</dbReference>
<accession>A0A1H2UFG7</accession>
<evidence type="ECO:0000313" key="1">
    <source>
        <dbReference type="EMBL" id="SDW54845.1"/>
    </source>
</evidence>
<dbReference type="InterPro" id="IPR011990">
    <property type="entry name" value="TPR-like_helical_dom_sf"/>
</dbReference>
<name>A0A1H2UFG7_9RHOB</name>
<dbReference type="Gene3D" id="1.25.40.10">
    <property type="entry name" value="Tetratricopeptide repeat domain"/>
    <property type="match status" value="1"/>
</dbReference>
<protein>
    <submittedName>
        <fullName evidence="1">Uncharacterized conserved protein, DUF924 family</fullName>
    </submittedName>
</protein>
<dbReference type="RefSeq" id="WP_074635082.1">
    <property type="nucleotide sequence ID" value="NZ_CP160849.1"/>
</dbReference>
<sequence>MKTREDVRRFWLDETGPAGWYAVDDDLDAAIRSQFLDTWSLIGTHRLDHWLTDAKGTLAYLILADQFPRNMFRGQGKAFSTDLRALRAAQTAVRNEWDRLIAPPERQFFYLPFMHSESLTDQDHCVRLVVDRMPDAEDTLRHARAHRKVIRQFGRFPYRNNALGRRSTAAETEYLDDGGYAYTLRTLT</sequence>
<dbReference type="Pfam" id="PF06041">
    <property type="entry name" value="DUF924"/>
    <property type="match status" value="1"/>
</dbReference>
<dbReference type="EMBL" id="FNNB01000002">
    <property type="protein sequence ID" value="SDW54845.1"/>
    <property type="molecule type" value="Genomic_DNA"/>
</dbReference>
<reference evidence="2" key="1">
    <citation type="submission" date="2016-10" db="EMBL/GenBank/DDBJ databases">
        <authorList>
            <person name="Varghese N."/>
            <person name="Submissions S."/>
        </authorList>
    </citation>
    <scope>NUCLEOTIDE SEQUENCE [LARGE SCALE GENOMIC DNA]</scope>
    <source>
        <strain evidence="2">DSM 10014</strain>
    </source>
</reference>
<proteinExistence type="predicted"/>
<dbReference type="Gene3D" id="1.20.58.320">
    <property type="entry name" value="TPR-like"/>
    <property type="match status" value="1"/>
</dbReference>
<organism evidence="1 2">
    <name type="scientific">Sulfitobacter pontiacus</name>
    <dbReference type="NCBI Taxonomy" id="60137"/>
    <lineage>
        <taxon>Bacteria</taxon>
        <taxon>Pseudomonadati</taxon>
        <taxon>Pseudomonadota</taxon>
        <taxon>Alphaproteobacteria</taxon>
        <taxon>Rhodobacterales</taxon>
        <taxon>Roseobacteraceae</taxon>
        <taxon>Sulfitobacter</taxon>
    </lineage>
</organism>
<dbReference type="STRING" id="60137.SAMN04488041_102486"/>